<comment type="caution">
    <text evidence="1">The sequence shown here is derived from an EMBL/GenBank/DDBJ whole genome shotgun (WGS) entry which is preliminary data.</text>
</comment>
<dbReference type="Proteomes" id="UP000191448">
    <property type="component" value="Unassembled WGS sequence"/>
</dbReference>
<evidence type="ECO:0008006" key="3">
    <source>
        <dbReference type="Google" id="ProtNLM"/>
    </source>
</evidence>
<evidence type="ECO:0000313" key="1">
    <source>
        <dbReference type="EMBL" id="OPX46489.1"/>
    </source>
</evidence>
<dbReference type="CDD" id="cd02883">
    <property type="entry name" value="NUDIX_Hydrolase"/>
    <property type="match status" value="1"/>
</dbReference>
<organism evidence="1 2">
    <name type="scientific">Clostridium thermobutyricum DSM 4928</name>
    <dbReference type="NCBI Taxonomy" id="1121339"/>
    <lineage>
        <taxon>Bacteria</taxon>
        <taxon>Bacillati</taxon>
        <taxon>Bacillota</taxon>
        <taxon>Clostridia</taxon>
        <taxon>Eubacteriales</taxon>
        <taxon>Clostridiaceae</taxon>
        <taxon>Clostridium</taxon>
    </lineage>
</organism>
<evidence type="ECO:0000313" key="2">
    <source>
        <dbReference type="Proteomes" id="UP000191448"/>
    </source>
</evidence>
<dbReference type="EMBL" id="LTAY01000083">
    <property type="protein sequence ID" value="OPX46489.1"/>
    <property type="molecule type" value="Genomic_DNA"/>
</dbReference>
<gene>
    <name evidence="1" type="ORF">CLTHE_28510</name>
</gene>
<proteinExistence type="predicted"/>
<sequence>MKNIVGCLILLKDDFNNILLIQKGKKKNPGKWQLVGRRKKGKETDEKCINNAIKEDLNTLIFDLEEYGEFNDENNETFMIYTGKIKDFMNLGKNVISSEWVSENRIENIDIEEFSKNVVNDFFKKL</sequence>
<dbReference type="RefSeq" id="WP_080024035.1">
    <property type="nucleotide sequence ID" value="NZ_LTAY01000083.1"/>
</dbReference>
<dbReference type="Gene3D" id="3.90.79.10">
    <property type="entry name" value="Nucleoside Triphosphate Pyrophosphohydrolase"/>
    <property type="match status" value="1"/>
</dbReference>
<protein>
    <recommendedName>
        <fullName evidence="3">Nudix hydrolase domain-containing protein</fullName>
    </recommendedName>
</protein>
<accession>A0A1V4SRG7</accession>
<name>A0A1V4SRG7_9CLOT</name>
<dbReference type="OrthoDB" id="1936118at2"/>
<dbReference type="InterPro" id="IPR015797">
    <property type="entry name" value="NUDIX_hydrolase-like_dom_sf"/>
</dbReference>
<dbReference type="SUPFAM" id="SSF55811">
    <property type="entry name" value="Nudix"/>
    <property type="match status" value="1"/>
</dbReference>
<reference evidence="1 2" key="1">
    <citation type="submission" date="2016-02" db="EMBL/GenBank/DDBJ databases">
        <title>Genome sequence of Clostridium thermobutyricum DSM 4928.</title>
        <authorList>
            <person name="Poehlein A."/>
            <person name="Daniel R."/>
        </authorList>
    </citation>
    <scope>NUCLEOTIDE SEQUENCE [LARGE SCALE GENOMIC DNA]</scope>
    <source>
        <strain evidence="1 2">DSM 4928</strain>
    </source>
</reference>
<dbReference type="AlphaFoldDB" id="A0A1V4SRG7"/>